<feature type="repeat" description="CSPG" evidence="4">
    <location>
        <begin position="323"/>
        <end position="422"/>
    </location>
</feature>
<dbReference type="AlphaFoldDB" id="A0A6I9Y5T1"/>
<protein>
    <submittedName>
        <fullName evidence="6">Extracellular matrix protein FRAS1-like</fullName>
    </submittedName>
</protein>
<evidence type="ECO:0000256" key="3">
    <source>
        <dbReference type="ARBA" id="ARBA00023180"/>
    </source>
</evidence>
<dbReference type="GeneID" id="106542280"/>
<feature type="repeat" description="CSPG" evidence="4">
    <location>
        <begin position="556"/>
        <end position="649"/>
    </location>
</feature>
<evidence type="ECO:0000256" key="4">
    <source>
        <dbReference type="PROSITE-ProRule" id="PRU01201"/>
    </source>
</evidence>
<dbReference type="RefSeq" id="XP_013913430.1">
    <property type="nucleotide sequence ID" value="XM_014057955.1"/>
</dbReference>
<evidence type="ECO:0000256" key="2">
    <source>
        <dbReference type="ARBA" id="ARBA00022737"/>
    </source>
</evidence>
<evidence type="ECO:0000313" key="6">
    <source>
        <dbReference type="RefSeq" id="XP_013913430.1"/>
    </source>
</evidence>
<keyword evidence="2" id="KW-0677">Repeat</keyword>
<dbReference type="PANTHER" id="PTHR45739">
    <property type="entry name" value="MATRIX PROTEIN, PUTATIVE-RELATED"/>
    <property type="match status" value="1"/>
</dbReference>
<evidence type="ECO:0000313" key="5">
    <source>
        <dbReference type="Proteomes" id="UP000504617"/>
    </source>
</evidence>
<dbReference type="OrthoDB" id="430044at2759"/>
<evidence type="ECO:0000256" key="1">
    <source>
        <dbReference type="ARBA" id="ARBA00022729"/>
    </source>
</evidence>
<sequence>MYGSLMRTPFERQSDESSEVYNFTMEDIHHQRIRYFTELETVFDQPITDVFYFSVFDADNNQLNSQMFTVTITAAQSVPPVVTFSDQLTVEEGGRTPLLPHHTLGLEGGLAEEGLVVKVTSLPKYGYIENTRTGRRLSFGNTESSDFSFSLQDVLENRIYYFQNVHESIEPSMDSFSFYISDGFSQSEISSVNITIKRLNDERPQVKVTPISVRENTGVVIRNSSLRLRDLDTSNDFLVFTVTKAPIHGYLYRRESPLHSLENGHALSEGSTFTYQEILEERIVYKLNSLVAERDEFQFSLSDGLHIETGKVEFAVASPRTDLLRLVVNKGLQLLAGSVAVITSQHLRATDPDSDDLSIKYIVKKDPTYGSLHLHEGDSLTQISARGPAKSFTQADINKGQVQYSHEKGEAVGTFFFVFDVADGEGNRMADLKFSINVTGDRLPLSVTVNTGLTLDENSVKKITPLELSAKKQGGESSDLLYRIIKQPQLGHLEHTAFPGRRISSFQQEDLISHSLHYIHTSEAEEHADTFTFTVSDGRQEVTQNFEITINPVDDSLPVVLAAGMTVQEGVRKTITEFDLKATDADTEAKSVTFSIVQPPRHGQLERTHDGHHYQQAHAFSMEDVFQNRISYSHDGSNFLEDRFTFTVSDGTNPFFVVAKEGKEIVTAVPQWFRVEILPVDDGTPRVVTNLGLQWLEYMNGKVSFFCLIRFKSIDSPL</sequence>
<dbReference type="PANTHER" id="PTHR45739:SF1">
    <property type="entry name" value="EXTRACELLULAR MATRIX ORGANIZING PROTEIN FRAS1"/>
    <property type="match status" value="1"/>
</dbReference>
<dbReference type="InterPro" id="IPR039005">
    <property type="entry name" value="CSPG_rpt"/>
</dbReference>
<dbReference type="Proteomes" id="UP000504617">
    <property type="component" value="Unplaced"/>
</dbReference>
<dbReference type="PROSITE" id="PS51854">
    <property type="entry name" value="CSPG"/>
    <property type="match status" value="5"/>
</dbReference>
<feature type="non-terminal residue" evidence="6">
    <location>
        <position position="718"/>
    </location>
</feature>
<gene>
    <name evidence="6" type="primary">LOC106542280</name>
</gene>
<proteinExistence type="predicted"/>
<name>A0A6I9Y5T1_9SAUR</name>
<keyword evidence="1" id="KW-0732">Signal</keyword>
<feature type="repeat" description="CSPG" evidence="4">
    <location>
        <begin position="444"/>
        <end position="536"/>
    </location>
</feature>
<dbReference type="Pfam" id="PF16184">
    <property type="entry name" value="Cadherin_3"/>
    <property type="match status" value="5"/>
</dbReference>
<dbReference type="InterPro" id="IPR051561">
    <property type="entry name" value="FRAS1_ECM"/>
</dbReference>
<keyword evidence="5" id="KW-1185">Reference proteome</keyword>
<accession>A0A6I9Y5T1</accession>
<feature type="repeat" description="CSPG" evidence="4">
    <location>
        <begin position="79"/>
        <end position="181"/>
    </location>
</feature>
<dbReference type="GO" id="GO:0009653">
    <property type="term" value="P:anatomical structure morphogenesis"/>
    <property type="evidence" value="ECO:0007669"/>
    <property type="project" value="TreeGrafter"/>
</dbReference>
<reference evidence="6" key="1">
    <citation type="submission" date="2025-08" db="UniProtKB">
        <authorList>
            <consortium name="RefSeq"/>
        </authorList>
    </citation>
    <scope>IDENTIFICATION</scope>
</reference>
<keyword evidence="3" id="KW-0325">Glycoprotein</keyword>
<feature type="repeat" description="CSPG" evidence="4">
    <location>
        <begin position="202"/>
        <end position="302"/>
    </location>
</feature>
<dbReference type="KEGG" id="tsr:106542280"/>
<organism evidence="5 6">
    <name type="scientific">Thamnophis sirtalis</name>
    <dbReference type="NCBI Taxonomy" id="35019"/>
    <lineage>
        <taxon>Eukaryota</taxon>
        <taxon>Metazoa</taxon>
        <taxon>Chordata</taxon>
        <taxon>Craniata</taxon>
        <taxon>Vertebrata</taxon>
        <taxon>Euteleostomi</taxon>
        <taxon>Lepidosauria</taxon>
        <taxon>Squamata</taxon>
        <taxon>Bifurcata</taxon>
        <taxon>Unidentata</taxon>
        <taxon>Episquamata</taxon>
        <taxon>Toxicofera</taxon>
        <taxon>Serpentes</taxon>
        <taxon>Colubroidea</taxon>
        <taxon>Colubridae</taxon>
        <taxon>Natricinae</taxon>
        <taxon>Thamnophis</taxon>
    </lineage>
</organism>